<feature type="region of interest" description="Disordered" evidence="1">
    <location>
        <begin position="671"/>
        <end position="690"/>
    </location>
</feature>
<evidence type="ECO:0000313" key="2">
    <source>
        <dbReference type="Proteomes" id="UP000221080"/>
    </source>
</evidence>
<protein>
    <submittedName>
        <fullName evidence="3">Uncharacterized protein LOC108261612</fullName>
    </submittedName>
</protein>
<keyword evidence="2" id="KW-1185">Reference proteome</keyword>
<evidence type="ECO:0000256" key="1">
    <source>
        <dbReference type="SAM" id="MobiDB-lite"/>
    </source>
</evidence>
<name>A0A9F7R4D7_ICTPU</name>
<gene>
    <name evidence="3" type="primary">LOC108261612</name>
</gene>
<reference evidence="3" key="2">
    <citation type="submission" date="2025-08" db="UniProtKB">
        <authorList>
            <consortium name="RefSeq"/>
        </authorList>
    </citation>
    <scope>IDENTIFICATION</scope>
    <source>
        <tissue evidence="3">Blood</tissue>
    </source>
</reference>
<dbReference type="GeneID" id="108261612"/>
<organism evidence="2 3">
    <name type="scientific">Ictalurus punctatus</name>
    <name type="common">Channel catfish</name>
    <name type="synonym">Silurus punctatus</name>
    <dbReference type="NCBI Taxonomy" id="7998"/>
    <lineage>
        <taxon>Eukaryota</taxon>
        <taxon>Metazoa</taxon>
        <taxon>Chordata</taxon>
        <taxon>Craniata</taxon>
        <taxon>Vertebrata</taxon>
        <taxon>Euteleostomi</taxon>
        <taxon>Actinopterygii</taxon>
        <taxon>Neopterygii</taxon>
        <taxon>Teleostei</taxon>
        <taxon>Ostariophysi</taxon>
        <taxon>Siluriformes</taxon>
        <taxon>Ictaluridae</taxon>
        <taxon>Ictalurus</taxon>
    </lineage>
</organism>
<evidence type="ECO:0000313" key="3">
    <source>
        <dbReference type="RefSeq" id="XP_053535960.1"/>
    </source>
</evidence>
<sequence>MTVETTSSTATSPPTSTIQEPTTTTVPTATTELTTSTLSTTEATSSTQPTTEQITETTTTVASTTTTQEQTTTVKTTTATSIPSTTTEITSAIMSTTQASNTDETTASTTTVAPSTTHQESRTTKETTTATTVLTTAQTELSTTQVTTSTGPTTVETTPSTTAPFPTTTTEEGTTTEETTTDTTTILTTAATTEFTTSTVSTTQATTSTGPTTVETTPSTTTPVPTTAIEKATITEETSTTLTTAATTEFTTSTLSTTQARTSTEPSIVEPSASTTTVAPTTTTQEQTTTVKTTRAISIPSPTTELTSTIVSTTIASTATSAATTTPEEATTTEETSSDTATTLTTASTTEFMISTVSSTKASTSTGPTTLETFASTTALAPTTTTEDATTTEETTTAATTTLTTAATSEFTTFTVSTTQATTSTGPRTVEPTAFTIVTAPPTTIEEATTREETTTATSITLNTSPTAELTNTIVSTIQAATTDETTASTTMVAPSTTTEEPTTTEEIYTAKTVLSPAPTTELTTTTVSTTQSATNTDTTASTPTPICTPEEQTTTKQATTATTVPLTTIQAIELTTPTMSTTHAIITTTQTTKKPQITAELTTSLTSPALSSSVDVSSISEQTSTTYSTIPSIATEVTNSTVILPQASTVVTKPTSEATTPTKSTVYFTKAEESRSTEQSPPTSPRMSQPIMTTVTEFTTLSPSSTATTSVISGSAVVQTWMVFNSSSPVPSENVVLSTTYSLLSAQFTNLSDSVKVLNFTYKKIADTSYAVIFTFSISNISMSKNSDLRNDTYDQVETIINKALNTLLNEPGAEAFEPQSSFFTSSGNQTNGDMEYYFQDEDTKTPAAFLNELKSQSLPISGSAVVQTRMVFNSSSPVPSDSLVLSAIQTLLSARLTNLSDSVKVLNFTYEKIADTSYAVNFTLSISNVSMSSGNQVNGDMDYYFQDGTTKTPAAFQNELTPVSGSAVVQTRMIFNSSSPVPSESLVLSAIQTLLSARLTNLSDSVKVLNFTYEKISDTSYAVNFTLSISNVSMSKNPDLRNDTYTQVENIINNALNTLLNEPGAEPFEPQSSFITSSGNQVNGDMDYYFQDGTTKTPAAFQNELTPVSGSAVVQTRMIFNSSSPVPSESLVLSAIQTLLSARLTNLSDSVKVLNFTYEKISDTSYAVNFTLSIINVSMSKIPDLRNDTYTQVENIINNALNTLLNEPGAEPFKPQSSFITSSGNQVNGDMDYYFQDGTTKTPAAFQNELTPVSGSAVVQTRMIFNSSSPVPSESLVLSAIQTLLSARLTNLSDSVKVLNFTYEKISDTSYAVNFTLSISNVSMSKNPDLRNDTYTQVENIINNALNTLLNEPGAEPFEPQSSFITSSGNQVNGDMDYYFQDGTTKTPAAFQNELTPVSGSAVVQTRMIFNSSSPVPSESLVLSAIQTLLSARLTNLSDSVKVLNFTYEKISDTSYAVNFTLSIINVSMSKIPDLRNDTYTQVENIINNALNTLLNEPGAEPLKPQSSFITSSGNQVNGDMDYYFQDGTTKTPAAFQNELTPVSGSAVVQTRMIFNSSSPVPSESLVLSAIQTLLSARLTNLSDSVKVLNFTYEKISDTSYAVNFTLSISNVSMSKIPDLRNDTYTQVENIINNALNTLLNEPGAEPFEPQSSFITSSGNQVNGDMDYYFQDGTTKTPAAFQNELTPVSGSAVVQTRMIFNSSSPVPSESLVLSAIQTLLSARLTNLSDSVKVLNFTYEKISDTSYAVNFTFSISNVSMSKNPDLRNDTYTQVENIINNALNTLLNEPGAEPFKPQSSFITSSGNQVNGDMDYYFQDGTTKTPAAFQNELTPVSGSAVVQTRMIFNSSSPVPSESLVLSAIQTLLSARLTNLSDSVKVLNFTYEKISDTSYAVNFTLSISNVSMSKIPDLRNDTYTQVENIINNALNTLLNEPGAEPFEPQSSFITSSGNQVNGDMDYYFQDGTTKTPAAFQNELTPVSGSAVVQTRMIFNSSSPVPSESLVLSAIQTLLSARLTNLSDSVKVLNFTYEKISDTSYAVNFTFSISNVSMSKNPDLRNDTYTQVENIINNALNTLLNEPGAEPFEPQSSFITSSGNQVNGDMDYYFQDGTTKTPAAFQNELTPVSGSAVVQTRMIFNSSSPVPSESLVLSAIQTLLSARLTNLSDSVKVLNFTYEKISDTSYAVNFTFSISNVSMSSGNQVNGDMDYYFQDGTTKTPAAFQNELTPVSGSAVVQTRMIFNSSSPVPSESLVLSAIQTLLSARLTNLSDSVKVLNFTYEKISDTSYAVNFTLSIINVSMSKIPDLRNDTYTQVENIINNALNTLLNEPGAEPFEPQSSFITSSGNQVNGDMDYYFQDGTTKTPAAFQNELTPVSGSAVVQTRMIFNSSSPVPSESLVLSAIQTLLSARLTNLSDSVKVLNFTYEKISDTSYAVNFTLSIINVSMSKIPDLRNDTYTQVENIINNALNTLLNEPGAEPLKPQSSFITSSGNQVNGDMDYYFQDGTTKTPAAFQNELTPVSGSAVVHTRMIFNSSSPVPSESLVLSAIQTLLSARLTNLSDSVKVLNFTYETKHTSK</sequence>
<dbReference type="OrthoDB" id="8941791at2759"/>
<feature type="region of interest" description="Disordered" evidence="1">
    <location>
        <begin position="251"/>
        <end position="289"/>
    </location>
</feature>
<feature type="region of interest" description="Disordered" evidence="1">
    <location>
        <begin position="141"/>
        <end position="181"/>
    </location>
</feature>
<feature type="region of interest" description="Disordered" evidence="1">
    <location>
        <begin position="96"/>
        <end position="128"/>
    </location>
</feature>
<feature type="region of interest" description="Disordered" evidence="1">
    <location>
        <begin position="521"/>
        <end position="559"/>
    </location>
</feature>
<dbReference type="Proteomes" id="UP000221080">
    <property type="component" value="Chromosome 3"/>
</dbReference>
<proteinExistence type="predicted"/>
<reference evidence="2" key="1">
    <citation type="journal article" date="2016" name="Nat. Commun.">
        <title>The channel catfish genome sequence provides insights into the evolution of scale formation in teleosts.</title>
        <authorList>
            <person name="Liu Z."/>
            <person name="Liu S."/>
            <person name="Yao J."/>
            <person name="Bao L."/>
            <person name="Zhang J."/>
            <person name="Li Y."/>
            <person name="Jiang C."/>
            <person name="Sun L."/>
            <person name="Wang R."/>
            <person name="Zhang Y."/>
            <person name="Zhou T."/>
            <person name="Zeng Q."/>
            <person name="Fu Q."/>
            <person name="Gao S."/>
            <person name="Li N."/>
            <person name="Koren S."/>
            <person name="Jiang Y."/>
            <person name="Zimin A."/>
            <person name="Xu P."/>
            <person name="Phillippy A.M."/>
            <person name="Geng X."/>
            <person name="Song L."/>
            <person name="Sun F."/>
            <person name="Li C."/>
            <person name="Wang X."/>
            <person name="Chen A."/>
            <person name="Jin Y."/>
            <person name="Yuan Z."/>
            <person name="Yang Y."/>
            <person name="Tan S."/>
            <person name="Peatman E."/>
            <person name="Lu J."/>
            <person name="Qin Z."/>
            <person name="Dunham R."/>
            <person name="Li Z."/>
            <person name="Sonstegard T."/>
            <person name="Feng J."/>
            <person name="Danzmann R.G."/>
            <person name="Schroeder S."/>
            <person name="Scheffler B."/>
            <person name="Duke M.V."/>
            <person name="Ballard L."/>
            <person name="Kucuktas H."/>
            <person name="Kaltenboeck L."/>
            <person name="Liu H."/>
            <person name="Armbruster J."/>
            <person name="Xie Y."/>
            <person name="Kirby M.L."/>
            <person name="Tian Y."/>
            <person name="Flanagan M.E."/>
            <person name="Mu W."/>
            <person name="Waldbieser G.C."/>
        </authorList>
    </citation>
    <scope>NUCLEOTIDE SEQUENCE [LARGE SCALE GENOMIC DNA]</scope>
    <source>
        <strain evidence="2">SDA103</strain>
    </source>
</reference>
<feature type="region of interest" description="Disordered" evidence="1">
    <location>
        <begin position="195"/>
        <end position="224"/>
    </location>
</feature>
<feature type="compositionally biased region" description="Polar residues" evidence="1">
    <location>
        <begin position="678"/>
        <end position="690"/>
    </location>
</feature>
<dbReference type="RefSeq" id="XP_053535960.1">
    <property type="nucleotide sequence ID" value="XM_053679985.1"/>
</dbReference>
<feature type="compositionally biased region" description="Low complexity" evidence="1">
    <location>
        <begin position="96"/>
        <end position="118"/>
    </location>
</feature>
<feature type="region of interest" description="Disordered" evidence="1">
    <location>
        <begin position="1"/>
        <end position="82"/>
    </location>
</feature>
<dbReference type="KEGG" id="ipu:108261612"/>
<feature type="region of interest" description="Disordered" evidence="1">
    <location>
        <begin position="318"/>
        <end position="343"/>
    </location>
</feature>
<accession>A0A9F7R4D7</accession>